<dbReference type="EMBL" id="JAHUTJ010059884">
    <property type="protein sequence ID" value="MED6288138.1"/>
    <property type="molecule type" value="Genomic_DNA"/>
</dbReference>
<organism evidence="2 3">
    <name type="scientific">Characodon lateralis</name>
    <dbReference type="NCBI Taxonomy" id="208331"/>
    <lineage>
        <taxon>Eukaryota</taxon>
        <taxon>Metazoa</taxon>
        <taxon>Chordata</taxon>
        <taxon>Craniata</taxon>
        <taxon>Vertebrata</taxon>
        <taxon>Euteleostomi</taxon>
        <taxon>Actinopterygii</taxon>
        <taxon>Neopterygii</taxon>
        <taxon>Teleostei</taxon>
        <taxon>Neoteleostei</taxon>
        <taxon>Acanthomorphata</taxon>
        <taxon>Ovalentaria</taxon>
        <taxon>Atherinomorphae</taxon>
        <taxon>Cyprinodontiformes</taxon>
        <taxon>Goodeidae</taxon>
        <taxon>Characodon</taxon>
    </lineage>
</organism>
<feature type="region of interest" description="Disordered" evidence="1">
    <location>
        <begin position="1"/>
        <end position="25"/>
    </location>
</feature>
<evidence type="ECO:0000313" key="3">
    <source>
        <dbReference type="Proteomes" id="UP001352852"/>
    </source>
</evidence>
<gene>
    <name evidence="2" type="ORF">CHARACLAT_023532</name>
</gene>
<evidence type="ECO:0000256" key="1">
    <source>
        <dbReference type="SAM" id="MobiDB-lite"/>
    </source>
</evidence>
<comment type="caution">
    <text evidence="2">The sequence shown here is derived from an EMBL/GenBank/DDBJ whole genome shotgun (WGS) entry which is preliminary data.</text>
</comment>
<protein>
    <submittedName>
        <fullName evidence="2">Uncharacterized protein</fullName>
    </submittedName>
</protein>
<name>A0ABU7ELM6_9TELE</name>
<keyword evidence="3" id="KW-1185">Reference proteome</keyword>
<sequence>MEPQKIVQARNPVPQWPRAPTKPRQKCWDIVSPPWHPEPEPRAALMAHGWTDTSKRAIGHPTGAHHSLPTPDLILPQAAVFTCMFLTALEG</sequence>
<reference evidence="2 3" key="1">
    <citation type="submission" date="2021-06" db="EMBL/GenBank/DDBJ databases">
        <authorList>
            <person name="Palmer J.M."/>
        </authorList>
    </citation>
    <scope>NUCLEOTIDE SEQUENCE [LARGE SCALE GENOMIC DNA]</scope>
    <source>
        <strain evidence="2 3">CL_MEX2019</strain>
        <tissue evidence="2">Muscle</tissue>
    </source>
</reference>
<dbReference type="Proteomes" id="UP001352852">
    <property type="component" value="Unassembled WGS sequence"/>
</dbReference>
<proteinExistence type="predicted"/>
<evidence type="ECO:0000313" key="2">
    <source>
        <dbReference type="EMBL" id="MED6288138.1"/>
    </source>
</evidence>
<accession>A0ABU7ELM6</accession>